<dbReference type="Proteomes" id="UP000789342">
    <property type="component" value="Unassembled WGS sequence"/>
</dbReference>
<name>A0A9N9NSR7_9GLOM</name>
<organism evidence="1 2">
    <name type="scientific">Acaulospora morrowiae</name>
    <dbReference type="NCBI Taxonomy" id="94023"/>
    <lineage>
        <taxon>Eukaryota</taxon>
        <taxon>Fungi</taxon>
        <taxon>Fungi incertae sedis</taxon>
        <taxon>Mucoromycota</taxon>
        <taxon>Glomeromycotina</taxon>
        <taxon>Glomeromycetes</taxon>
        <taxon>Diversisporales</taxon>
        <taxon>Acaulosporaceae</taxon>
        <taxon>Acaulospora</taxon>
    </lineage>
</organism>
<comment type="caution">
    <text evidence="1">The sequence shown here is derived from an EMBL/GenBank/DDBJ whole genome shotgun (WGS) entry which is preliminary data.</text>
</comment>
<dbReference type="EMBL" id="CAJVPV010044519">
    <property type="protein sequence ID" value="CAG8767612.1"/>
    <property type="molecule type" value="Genomic_DNA"/>
</dbReference>
<accession>A0A9N9NSR7</accession>
<reference evidence="1" key="1">
    <citation type="submission" date="2021-06" db="EMBL/GenBank/DDBJ databases">
        <authorList>
            <person name="Kallberg Y."/>
            <person name="Tangrot J."/>
            <person name="Rosling A."/>
        </authorList>
    </citation>
    <scope>NUCLEOTIDE SEQUENCE</scope>
    <source>
        <strain evidence="1">CL551</strain>
    </source>
</reference>
<gene>
    <name evidence="1" type="ORF">AMORRO_LOCUS16385</name>
</gene>
<protein>
    <submittedName>
        <fullName evidence="1">6265_t:CDS:1</fullName>
    </submittedName>
</protein>
<evidence type="ECO:0000313" key="2">
    <source>
        <dbReference type="Proteomes" id="UP000789342"/>
    </source>
</evidence>
<sequence length="47" mass="5260">AGTRGATSAEYPFEEIILVAVEFFPITPNSVIQNSNPIRPHLDYKKK</sequence>
<evidence type="ECO:0000313" key="1">
    <source>
        <dbReference type="EMBL" id="CAG8767612.1"/>
    </source>
</evidence>
<feature type="non-terminal residue" evidence="1">
    <location>
        <position position="1"/>
    </location>
</feature>
<dbReference type="AlphaFoldDB" id="A0A9N9NSR7"/>
<keyword evidence="2" id="KW-1185">Reference proteome</keyword>
<proteinExistence type="predicted"/>